<organism evidence="2 3">
    <name type="scientific">Aureimonas pseudogalii</name>
    <dbReference type="NCBI Taxonomy" id="1744844"/>
    <lineage>
        <taxon>Bacteria</taxon>
        <taxon>Pseudomonadati</taxon>
        <taxon>Pseudomonadota</taxon>
        <taxon>Alphaproteobacteria</taxon>
        <taxon>Hyphomicrobiales</taxon>
        <taxon>Aurantimonadaceae</taxon>
        <taxon>Aureimonas</taxon>
    </lineage>
</organism>
<keyword evidence="3" id="KW-1185">Reference proteome</keyword>
<comment type="caution">
    <text evidence="2">The sequence shown here is derived from an EMBL/GenBank/DDBJ whole genome shotgun (WGS) entry which is preliminary data.</text>
</comment>
<sequence length="373" mass="39017">MKSVGISTALHAAVLTWGLWSLGSPEPLEMGGESVPVTLISDLSEATLGDEKAPEAEISAPKPTERPETPLVDAQNVGDNKVDLDTPPAPKAAPQESVKTAAAEAPPPPPPAAEPTPPVPTPAPVPEPTPAPPEVTEAKPDVPTPPEPPTEIDELAELLAEKPPEPPAPPKNVPMPQAKPRPPEPVKVAEKPPEPKPEPVKEAVKTPEKTKTPTTSKSTEKTKETKTTDSQKSTEKNFEDKVAALLNKQDSAGGGSKGSTQTASLGAKKATGGTLSQSELDALKGQMEKCWSPPAGNADAGSFRVKVSMRLKPTGDVDGMPEILEGGSGSTAERAAGEAALRAIRRCAPYNLPAEKYDTWSEVTINFDPSQMF</sequence>
<protein>
    <recommendedName>
        <fullName evidence="4">TolA protein</fullName>
    </recommendedName>
</protein>
<proteinExistence type="predicted"/>
<evidence type="ECO:0000256" key="1">
    <source>
        <dbReference type="SAM" id="MobiDB-lite"/>
    </source>
</evidence>
<feature type="compositionally biased region" description="Basic and acidic residues" evidence="1">
    <location>
        <begin position="218"/>
        <end position="242"/>
    </location>
</feature>
<name>A0A7W6E913_9HYPH</name>
<gene>
    <name evidence="2" type="ORF">GGR04_000759</name>
</gene>
<dbReference type="AlphaFoldDB" id="A0A7W6E913"/>
<dbReference type="EMBL" id="JACIEK010000001">
    <property type="protein sequence ID" value="MBB3996938.1"/>
    <property type="molecule type" value="Genomic_DNA"/>
</dbReference>
<evidence type="ECO:0008006" key="4">
    <source>
        <dbReference type="Google" id="ProtNLM"/>
    </source>
</evidence>
<dbReference type="PRINTS" id="PR01217">
    <property type="entry name" value="PRICHEXTENSN"/>
</dbReference>
<dbReference type="Gene3D" id="3.30.1150.10">
    <property type="match status" value="1"/>
</dbReference>
<feature type="compositionally biased region" description="Pro residues" evidence="1">
    <location>
        <begin position="165"/>
        <end position="180"/>
    </location>
</feature>
<feature type="region of interest" description="Disordered" evidence="1">
    <location>
        <begin position="312"/>
        <end position="331"/>
    </location>
</feature>
<dbReference type="RefSeq" id="WP_183197990.1">
    <property type="nucleotide sequence ID" value="NZ_JACIEK010000001.1"/>
</dbReference>
<feature type="compositionally biased region" description="Basic and acidic residues" evidence="1">
    <location>
        <begin position="181"/>
        <end position="211"/>
    </location>
</feature>
<feature type="compositionally biased region" description="Pro residues" evidence="1">
    <location>
        <begin position="105"/>
        <end position="133"/>
    </location>
</feature>
<reference evidence="2 3" key="1">
    <citation type="submission" date="2020-08" db="EMBL/GenBank/DDBJ databases">
        <title>Genomic Encyclopedia of Type Strains, Phase IV (KMG-IV): sequencing the most valuable type-strain genomes for metagenomic binning, comparative biology and taxonomic classification.</title>
        <authorList>
            <person name="Goeker M."/>
        </authorList>
    </citation>
    <scope>NUCLEOTIDE SEQUENCE [LARGE SCALE GENOMIC DNA]</scope>
    <source>
        <strain evidence="2 3">DSM 102238</strain>
    </source>
</reference>
<evidence type="ECO:0000313" key="2">
    <source>
        <dbReference type="EMBL" id="MBB3996938.1"/>
    </source>
</evidence>
<dbReference type="Proteomes" id="UP000542776">
    <property type="component" value="Unassembled WGS sequence"/>
</dbReference>
<evidence type="ECO:0000313" key="3">
    <source>
        <dbReference type="Proteomes" id="UP000542776"/>
    </source>
</evidence>
<feature type="region of interest" description="Disordered" evidence="1">
    <location>
        <begin position="41"/>
        <end position="280"/>
    </location>
</feature>
<accession>A0A7W6E913</accession>